<evidence type="ECO:0000259" key="6">
    <source>
        <dbReference type="SMART" id="SM00717"/>
    </source>
</evidence>
<dbReference type="FunFam" id="1.10.10.60:FF:000001">
    <property type="entry name" value="MYB-related transcription factor"/>
    <property type="match status" value="1"/>
</dbReference>
<dbReference type="CDD" id="cd00167">
    <property type="entry name" value="SANT"/>
    <property type="match status" value="2"/>
</dbReference>
<reference evidence="7" key="1">
    <citation type="submission" date="2020-05" db="EMBL/GenBank/DDBJ databases">
        <title>A novel R2R3 MYB transcription factor is a regulator of anthocyanin biosynthesis in Toona sinensis.</title>
        <authorList>
            <person name="Zhao H."/>
        </authorList>
    </citation>
    <scope>NUCLEOTIDE SEQUENCE</scope>
</reference>
<dbReference type="InterPro" id="IPR015495">
    <property type="entry name" value="Myb_TF_plants"/>
</dbReference>
<dbReference type="InterPro" id="IPR001005">
    <property type="entry name" value="SANT/Myb"/>
</dbReference>
<keyword evidence="4" id="KW-0539">Nucleus</keyword>
<dbReference type="GO" id="GO:0005634">
    <property type="term" value="C:nucleus"/>
    <property type="evidence" value="ECO:0007669"/>
    <property type="project" value="UniProtKB-SubCell"/>
</dbReference>
<dbReference type="GO" id="GO:0003677">
    <property type="term" value="F:DNA binding"/>
    <property type="evidence" value="ECO:0007669"/>
    <property type="project" value="UniProtKB-KW"/>
</dbReference>
<evidence type="ECO:0000256" key="1">
    <source>
        <dbReference type="ARBA" id="ARBA00004123"/>
    </source>
</evidence>
<feature type="domain" description="Myb-like" evidence="6">
    <location>
        <begin position="66"/>
        <end position="114"/>
    </location>
</feature>
<keyword evidence="3" id="KW-0238">DNA-binding</keyword>
<dbReference type="InterPro" id="IPR009057">
    <property type="entry name" value="Homeodomain-like_sf"/>
</dbReference>
<sequence length="276" mass="31427">MGRTPCCSKVGLLRGPWSVKEDKLLINCIQTHGEGHWRDLPKKAGLLRCGKSCRLRWMNYLRPDIKRGNITSDEEDLILRLHSLLGNRWSLIAKRLPGRTDNEIKNYWNSHLSKRIEKNPATKDQPKKRNQSKQMNNNNNKRQDIENDEEEETTKTKIYQPKACRVSANSIKRNSSSLGSRVSGSSSHGELGKTDSLINNITCTAPCWSDLVQAKEAPVSEESCSLVNACDISFLDFVQEEDCNMLDTIFEEYQQLLNFTEYPGQQLDSFADSFLA</sequence>
<accession>A0A8F1BC75</accession>
<feature type="domain" description="Myb-like" evidence="6">
    <location>
        <begin position="13"/>
        <end position="63"/>
    </location>
</feature>
<keyword evidence="2" id="KW-0677">Repeat</keyword>
<gene>
    <name evidence="7" type="primary">MYB</name>
</gene>
<evidence type="ECO:0000256" key="5">
    <source>
        <dbReference type="SAM" id="MobiDB-lite"/>
    </source>
</evidence>
<dbReference type="EMBL" id="MT424576">
    <property type="protein sequence ID" value="QWM97876.1"/>
    <property type="molecule type" value="mRNA"/>
</dbReference>
<dbReference type="SUPFAM" id="SSF46689">
    <property type="entry name" value="Homeodomain-like"/>
    <property type="match status" value="1"/>
</dbReference>
<name>A0A8F1BC75_TOOSI</name>
<dbReference type="Pfam" id="PF00249">
    <property type="entry name" value="Myb_DNA-binding"/>
    <property type="match status" value="2"/>
</dbReference>
<comment type="subcellular location">
    <subcellularLocation>
        <location evidence="1">Nucleus</location>
    </subcellularLocation>
</comment>
<feature type="compositionally biased region" description="Basic and acidic residues" evidence="5">
    <location>
        <begin position="114"/>
        <end position="127"/>
    </location>
</feature>
<evidence type="ECO:0000313" key="7">
    <source>
        <dbReference type="EMBL" id="QWM97876.1"/>
    </source>
</evidence>
<dbReference type="SMART" id="SM00717">
    <property type="entry name" value="SANT"/>
    <property type="match status" value="2"/>
</dbReference>
<feature type="region of interest" description="Disordered" evidence="5">
    <location>
        <begin position="111"/>
        <end position="158"/>
    </location>
</feature>
<dbReference type="PANTHER" id="PTHR47999:SF9">
    <property type="entry name" value="TRANSCRIPTION REPRESSOR MYB5-LIKE"/>
    <property type="match status" value="1"/>
</dbReference>
<proteinExistence type="evidence at transcript level"/>
<evidence type="ECO:0000256" key="2">
    <source>
        <dbReference type="ARBA" id="ARBA00022737"/>
    </source>
</evidence>
<protein>
    <submittedName>
        <fullName evidence="7">R2R3-MYB transcription factor</fullName>
    </submittedName>
</protein>
<evidence type="ECO:0000256" key="3">
    <source>
        <dbReference type="ARBA" id="ARBA00023125"/>
    </source>
</evidence>
<evidence type="ECO:0000256" key="4">
    <source>
        <dbReference type="ARBA" id="ARBA00023242"/>
    </source>
</evidence>
<dbReference type="AlphaFoldDB" id="A0A8F1BC75"/>
<dbReference type="PANTHER" id="PTHR47999">
    <property type="entry name" value="TRANSCRIPTION FACTOR MYB8-RELATED-RELATED"/>
    <property type="match status" value="1"/>
</dbReference>
<organism evidence="7">
    <name type="scientific">Toona sinensis</name>
    <name type="common">Chinese mahogany</name>
    <name type="synonym">Cedrela sinensis</name>
    <dbReference type="NCBI Taxonomy" id="443222"/>
    <lineage>
        <taxon>Eukaryota</taxon>
        <taxon>Viridiplantae</taxon>
        <taxon>Streptophyta</taxon>
        <taxon>Embryophyta</taxon>
        <taxon>Tracheophyta</taxon>
        <taxon>Spermatophyta</taxon>
        <taxon>Magnoliopsida</taxon>
        <taxon>eudicotyledons</taxon>
        <taxon>Gunneridae</taxon>
        <taxon>Pentapetalae</taxon>
        <taxon>rosids</taxon>
        <taxon>malvids</taxon>
        <taxon>Sapindales</taxon>
        <taxon>Meliaceae</taxon>
        <taxon>Toona</taxon>
    </lineage>
</organism>
<dbReference type="Gene3D" id="1.10.10.60">
    <property type="entry name" value="Homeodomain-like"/>
    <property type="match status" value="2"/>
</dbReference>
<dbReference type="SMR" id="A0A8F1BC75"/>